<dbReference type="EMBL" id="JBEPFB010000010">
    <property type="protein sequence ID" value="MER7375312.1"/>
    <property type="molecule type" value="Genomic_DNA"/>
</dbReference>
<comment type="caution">
    <text evidence="2">The sequence shown here is derived from an EMBL/GenBank/DDBJ whole genome shotgun (WGS) entry which is preliminary data.</text>
</comment>
<name>A0ABV1XUM2_9ACTN</name>
<reference evidence="2 3" key="1">
    <citation type="submission" date="2024-06" db="EMBL/GenBank/DDBJ databases">
        <title>The Natural Products Discovery Center: Release of the First 8490 Sequenced Strains for Exploring Actinobacteria Biosynthetic Diversity.</title>
        <authorList>
            <person name="Kalkreuter E."/>
            <person name="Kautsar S.A."/>
            <person name="Yang D."/>
            <person name="Bader C.D."/>
            <person name="Teijaro C.N."/>
            <person name="Fluegel L."/>
            <person name="Davis C.M."/>
            <person name="Simpson J.R."/>
            <person name="Lauterbach L."/>
            <person name="Steele A.D."/>
            <person name="Gui C."/>
            <person name="Meng S."/>
            <person name="Li G."/>
            <person name="Viehrig K."/>
            <person name="Ye F."/>
            <person name="Su P."/>
            <person name="Kiefer A.F."/>
            <person name="Nichols A."/>
            <person name="Cepeda A.J."/>
            <person name="Yan W."/>
            <person name="Fan B."/>
            <person name="Jiang Y."/>
            <person name="Adhikari A."/>
            <person name="Zheng C.-J."/>
            <person name="Schuster L."/>
            <person name="Cowan T.M."/>
            <person name="Smanski M.J."/>
            <person name="Chevrette M.G."/>
            <person name="De Carvalho L.P.S."/>
            <person name="Shen B."/>
        </authorList>
    </citation>
    <scope>NUCLEOTIDE SEQUENCE [LARGE SCALE GENOMIC DNA]</scope>
    <source>
        <strain evidence="2 3">NPDC000155</strain>
    </source>
</reference>
<organism evidence="2 3">
    <name type="scientific">Streptomyces lanatus</name>
    <dbReference type="NCBI Taxonomy" id="66900"/>
    <lineage>
        <taxon>Bacteria</taxon>
        <taxon>Bacillati</taxon>
        <taxon>Actinomycetota</taxon>
        <taxon>Actinomycetes</taxon>
        <taxon>Kitasatosporales</taxon>
        <taxon>Streptomycetaceae</taxon>
        <taxon>Streptomyces</taxon>
    </lineage>
</organism>
<proteinExistence type="predicted"/>
<sequence>MSASEHTQNPVQPRPRAVAGVSMRDLLAAGAAAKAISTPPREPEAERPVTRHREAA</sequence>
<dbReference type="Proteomes" id="UP001486207">
    <property type="component" value="Unassembled WGS sequence"/>
</dbReference>
<accession>A0ABV1XUM2</accession>
<evidence type="ECO:0000313" key="3">
    <source>
        <dbReference type="Proteomes" id="UP001486207"/>
    </source>
</evidence>
<feature type="compositionally biased region" description="Basic and acidic residues" evidence="1">
    <location>
        <begin position="41"/>
        <end position="56"/>
    </location>
</feature>
<keyword evidence="3" id="KW-1185">Reference proteome</keyword>
<dbReference type="RefSeq" id="WP_190072564.1">
    <property type="nucleotide sequence ID" value="NZ_BNBM01000010.1"/>
</dbReference>
<evidence type="ECO:0000256" key="1">
    <source>
        <dbReference type="SAM" id="MobiDB-lite"/>
    </source>
</evidence>
<evidence type="ECO:0000313" key="2">
    <source>
        <dbReference type="EMBL" id="MER7375312.1"/>
    </source>
</evidence>
<protein>
    <submittedName>
        <fullName evidence="2">Uncharacterized protein</fullName>
    </submittedName>
</protein>
<gene>
    <name evidence="2" type="ORF">ABT384_22015</name>
</gene>
<feature type="compositionally biased region" description="Polar residues" evidence="1">
    <location>
        <begin position="1"/>
        <end position="11"/>
    </location>
</feature>
<feature type="region of interest" description="Disordered" evidence="1">
    <location>
        <begin position="1"/>
        <end position="56"/>
    </location>
</feature>